<evidence type="ECO:0000256" key="3">
    <source>
        <dbReference type="SAM" id="SignalP"/>
    </source>
</evidence>
<dbReference type="InterPro" id="IPR014756">
    <property type="entry name" value="Ig_E-set"/>
</dbReference>
<reference evidence="5 6" key="1">
    <citation type="submission" date="2019-02" db="EMBL/GenBank/DDBJ databases">
        <title>Genome of a new Bacteroidetes strain.</title>
        <authorList>
            <person name="Pitt A."/>
        </authorList>
    </citation>
    <scope>NUCLEOTIDE SEQUENCE [LARGE SCALE GENOMIC DNA]</scope>
    <source>
        <strain evidence="5 6">103A-SOEBACH</strain>
    </source>
</reference>
<dbReference type="Gene3D" id="3.20.20.80">
    <property type="entry name" value="Glycosidases"/>
    <property type="match status" value="1"/>
</dbReference>
<dbReference type="InterPro" id="IPR019492">
    <property type="entry name" value="Cyclo-malto-dextrinase_C"/>
</dbReference>
<dbReference type="CDD" id="cd11340">
    <property type="entry name" value="AmyAc_bac_CMD_like_3"/>
    <property type="match status" value="1"/>
</dbReference>
<dbReference type="SUPFAM" id="SSF51011">
    <property type="entry name" value="Glycosyl hydrolase domain"/>
    <property type="match status" value="1"/>
</dbReference>
<dbReference type="GO" id="GO:0005975">
    <property type="term" value="P:carbohydrate metabolic process"/>
    <property type="evidence" value="ECO:0007669"/>
    <property type="project" value="InterPro"/>
</dbReference>
<dbReference type="InterPro" id="IPR015171">
    <property type="entry name" value="Cyc-maltodext_N"/>
</dbReference>
<dbReference type="Pfam" id="PF09087">
    <property type="entry name" value="Cyc-maltodext_N"/>
    <property type="match status" value="1"/>
</dbReference>
<evidence type="ECO:0000256" key="1">
    <source>
        <dbReference type="ARBA" id="ARBA00022801"/>
    </source>
</evidence>
<keyword evidence="3" id="KW-0732">Signal</keyword>
<dbReference type="InterPro" id="IPR017853">
    <property type="entry name" value="GH"/>
</dbReference>
<protein>
    <submittedName>
        <fullName evidence="5">Alpha-amlyase</fullName>
    </submittedName>
</protein>
<dbReference type="Proteomes" id="UP000293583">
    <property type="component" value="Unassembled WGS sequence"/>
</dbReference>
<dbReference type="Pfam" id="PF10438">
    <property type="entry name" value="Cyc-maltodext_C"/>
    <property type="match status" value="1"/>
</dbReference>
<dbReference type="InterPro" id="IPR013783">
    <property type="entry name" value="Ig-like_fold"/>
</dbReference>
<accession>A0A4Q9B9E7</accession>
<dbReference type="SMART" id="SM00642">
    <property type="entry name" value="Aamy"/>
    <property type="match status" value="1"/>
</dbReference>
<feature type="chain" id="PRO_5020517980" evidence="3">
    <location>
        <begin position="20"/>
        <end position="619"/>
    </location>
</feature>
<dbReference type="RefSeq" id="WP_130923685.1">
    <property type="nucleotide sequence ID" value="NZ_JAANOL010000001.1"/>
</dbReference>
<dbReference type="PANTHER" id="PTHR10357">
    <property type="entry name" value="ALPHA-AMYLASE FAMILY MEMBER"/>
    <property type="match status" value="1"/>
</dbReference>
<dbReference type="AlphaFoldDB" id="A0A4Q9B9E7"/>
<comment type="caution">
    <text evidence="5">The sequence shown here is derived from an EMBL/GenBank/DDBJ whole genome shotgun (WGS) entry which is preliminary data.</text>
</comment>
<feature type="domain" description="Glycosyl hydrolase family 13 catalytic" evidence="4">
    <location>
        <begin position="127"/>
        <end position="526"/>
    </location>
</feature>
<evidence type="ECO:0000256" key="2">
    <source>
        <dbReference type="ARBA" id="ARBA00023295"/>
    </source>
</evidence>
<sequence length="619" mass="69982">MKKVLFLGLFFCASFSLIAQDLRVEPLNWWVGMKNPNLQLLIKGKDLGGGVVTSSKKGLSVRKVTNADSPNYLFVDLIVEAGAQAGTYPLVIKKNGTVIHTVNYSLEARANNSANRPSYSTKDVIYLITPDRFANGNPANDKVAGMRDMSLNRGALYDRHGGDLRGILDHLDYIKNKGFTAIWNMPEVENDQTLESYHGYGITDHYKIDRRFGTNEDYRELGMKTQANGMYLIKDIILNHCGNGHWWMEDMPFKDWINFGGKFTSTTHRRETVQDPHVSKYDAKLQTEGWFVPAMPDLNQKNPFMQQYIIQNTIWWIEYAHLGGLRIDTYPYSTKEFATMWSDAVINEYPNLNMVGEEWSSNPIITSYWQRGKVNRDGYKSSLPALMDFPLQNAISEAMNENDKEWGKGLNKIYSVISNDLVYADPDNLVVFGDNHDMSRIYTQVKHDQALLKMAMTYIFTTRGIPQVFYGTEILMSNPKSSEHGEIRGDFPGGWAGDAKNAFTGANMTADEKAMQAFFQKILTWRKGAEAIHKGKLLHFGPENSGEGNGVYVYFRYTDKAKVMVVLNKNAEARAIDLSHYEEVLPAGSKAHNVMESTDVVFGKTLSVPGKSAQIFEIR</sequence>
<keyword evidence="5" id="KW-0456">Lyase</keyword>
<proteinExistence type="predicted"/>
<dbReference type="OrthoDB" id="9806009at2"/>
<dbReference type="GO" id="GO:0016829">
    <property type="term" value="F:lyase activity"/>
    <property type="evidence" value="ECO:0007669"/>
    <property type="project" value="UniProtKB-KW"/>
</dbReference>
<dbReference type="Gene3D" id="2.60.40.1180">
    <property type="entry name" value="Golgi alpha-mannosidase II"/>
    <property type="match status" value="1"/>
</dbReference>
<keyword evidence="2" id="KW-0326">Glycosidase</keyword>
<evidence type="ECO:0000313" key="5">
    <source>
        <dbReference type="EMBL" id="TBH72092.1"/>
    </source>
</evidence>
<feature type="signal peptide" evidence="3">
    <location>
        <begin position="1"/>
        <end position="19"/>
    </location>
</feature>
<organism evidence="5 6">
    <name type="scientific">Aquirufa antheringensis</name>
    <dbReference type="NCBI Taxonomy" id="2516559"/>
    <lineage>
        <taxon>Bacteria</taxon>
        <taxon>Pseudomonadati</taxon>
        <taxon>Bacteroidota</taxon>
        <taxon>Cytophagia</taxon>
        <taxon>Cytophagales</taxon>
        <taxon>Flectobacillaceae</taxon>
        <taxon>Aquirufa</taxon>
    </lineage>
</organism>
<dbReference type="InterPro" id="IPR006047">
    <property type="entry name" value="GH13_cat_dom"/>
</dbReference>
<evidence type="ECO:0000313" key="6">
    <source>
        <dbReference type="Proteomes" id="UP000293583"/>
    </source>
</evidence>
<dbReference type="PANTHER" id="PTHR10357:SF210">
    <property type="entry name" value="MALTODEXTRIN GLUCOSIDASE"/>
    <property type="match status" value="1"/>
</dbReference>
<dbReference type="SUPFAM" id="SSF81296">
    <property type="entry name" value="E set domains"/>
    <property type="match status" value="1"/>
</dbReference>
<name>A0A4Q9B9E7_9BACT</name>
<dbReference type="SUPFAM" id="SSF51445">
    <property type="entry name" value="(Trans)glycosidases"/>
    <property type="match status" value="1"/>
</dbReference>
<gene>
    <name evidence="5" type="ORF">EWU20_09730</name>
</gene>
<keyword evidence="1" id="KW-0378">Hydrolase</keyword>
<dbReference type="InterPro" id="IPR013780">
    <property type="entry name" value="Glyco_hydro_b"/>
</dbReference>
<dbReference type="GO" id="GO:0016798">
    <property type="term" value="F:hydrolase activity, acting on glycosyl bonds"/>
    <property type="evidence" value="ECO:0007669"/>
    <property type="project" value="UniProtKB-KW"/>
</dbReference>
<dbReference type="Pfam" id="PF00128">
    <property type="entry name" value="Alpha-amylase"/>
    <property type="match status" value="1"/>
</dbReference>
<evidence type="ECO:0000259" key="4">
    <source>
        <dbReference type="SMART" id="SM00642"/>
    </source>
</evidence>
<dbReference type="EMBL" id="SEWY01000004">
    <property type="protein sequence ID" value="TBH72092.1"/>
    <property type="molecule type" value="Genomic_DNA"/>
</dbReference>
<keyword evidence="6" id="KW-1185">Reference proteome</keyword>
<dbReference type="Gene3D" id="2.60.40.10">
    <property type="entry name" value="Immunoglobulins"/>
    <property type="match status" value="1"/>
</dbReference>